<dbReference type="Proteomes" id="UP001295444">
    <property type="component" value="Chromosome 08"/>
</dbReference>
<name>A0AAD1SVA9_PELCU</name>
<dbReference type="AlphaFoldDB" id="A0AAD1SVA9"/>
<proteinExistence type="predicted"/>
<protein>
    <submittedName>
        <fullName evidence="2">Uncharacterized protein</fullName>
    </submittedName>
</protein>
<dbReference type="EMBL" id="OW240919">
    <property type="protein sequence ID" value="CAH2311125.1"/>
    <property type="molecule type" value="Genomic_DNA"/>
</dbReference>
<reference evidence="2" key="1">
    <citation type="submission" date="2022-03" db="EMBL/GenBank/DDBJ databases">
        <authorList>
            <person name="Alioto T."/>
            <person name="Alioto T."/>
            <person name="Gomez Garrido J."/>
        </authorList>
    </citation>
    <scope>NUCLEOTIDE SEQUENCE</scope>
</reference>
<evidence type="ECO:0000313" key="2">
    <source>
        <dbReference type="EMBL" id="CAH2311125.1"/>
    </source>
</evidence>
<feature type="region of interest" description="Disordered" evidence="1">
    <location>
        <begin position="66"/>
        <end position="103"/>
    </location>
</feature>
<organism evidence="2 3">
    <name type="scientific">Pelobates cultripes</name>
    <name type="common">Western spadefoot toad</name>
    <dbReference type="NCBI Taxonomy" id="61616"/>
    <lineage>
        <taxon>Eukaryota</taxon>
        <taxon>Metazoa</taxon>
        <taxon>Chordata</taxon>
        <taxon>Craniata</taxon>
        <taxon>Vertebrata</taxon>
        <taxon>Euteleostomi</taxon>
        <taxon>Amphibia</taxon>
        <taxon>Batrachia</taxon>
        <taxon>Anura</taxon>
        <taxon>Pelobatoidea</taxon>
        <taxon>Pelobatidae</taxon>
        <taxon>Pelobates</taxon>
    </lineage>
</organism>
<feature type="compositionally biased region" description="Basic residues" evidence="1">
    <location>
        <begin position="85"/>
        <end position="94"/>
    </location>
</feature>
<gene>
    <name evidence="2" type="ORF">PECUL_23A060820</name>
</gene>
<keyword evidence="3" id="KW-1185">Reference proteome</keyword>
<accession>A0AAD1SVA9</accession>
<feature type="non-terminal residue" evidence="2">
    <location>
        <position position="1"/>
    </location>
</feature>
<evidence type="ECO:0000256" key="1">
    <source>
        <dbReference type="SAM" id="MobiDB-lite"/>
    </source>
</evidence>
<evidence type="ECO:0000313" key="3">
    <source>
        <dbReference type="Proteomes" id="UP001295444"/>
    </source>
</evidence>
<sequence>LTVGTLAWRGMLKPFTTLLRQRDIKYRWPLVQALIVLKGEDKHVVYSLQGAGDLLPTLGLPQDAIPGPALRVNTSQQHRWDPKRAKTFVPRRPRQSPSEATGT</sequence>